<gene>
    <name evidence="3" type="ORF">PL8927_900116</name>
</gene>
<dbReference type="InterPro" id="IPR052216">
    <property type="entry name" value="CRISPR_Csm3_endoribonuclease"/>
</dbReference>
<dbReference type="CDD" id="cd09726">
    <property type="entry name" value="RAMP_I_III"/>
    <property type="match status" value="2"/>
</dbReference>
<dbReference type="PANTHER" id="PTHR35579:SF6">
    <property type="entry name" value="DUF324 DOMAIN-CONTAINING PROTEIN"/>
    <property type="match status" value="1"/>
</dbReference>
<keyword evidence="4" id="KW-1185">Reference proteome</keyword>
<dbReference type="InterPro" id="IPR005537">
    <property type="entry name" value="RAMP_III_fam"/>
</dbReference>
<feature type="domain" description="CRISPR type III-associated protein" evidence="2">
    <location>
        <begin position="343"/>
        <end position="487"/>
    </location>
</feature>
<proteinExistence type="predicted"/>
<comment type="caution">
    <text evidence="3">The sequence shown here is derived from an EMBL/GenBank/DDBJ whole genome shotgun (WGS) entry which is preliminary data.</text>
</comment>
<dbReference type="GO" id="GO:0051607">
    <property type="term" value="P:defense response to virus"/>
    <property type="evidence" value="ECO:0007669"/>
    <property type="project" value="UniProtKB-KW"/>
</dbReference>
<evidence type="ECO:0000313" key="3">
    <source>
        <dbReference type="EMBL" id="VXD25828.1"/>
    </source>
</evidence>
<organism evidence="3 4">
    <name type="scientific">Planktothrix serta PCC 8927</name>
    <dbReference type="NCBI Taxonomy" id="671068"/>
    <lineage>
        <taxon>Bacteria</taxon>
        <taxon>Bacillati</taxon>
        <taxon>Cyanobacteriota</taxon>
        <taxon>Cyanophyceae</taxon>
        <taxon>Oscillatoriophycideae</taxon>
        <taxon>Oscillatoriales</taxon>
        <taxon>Microcoleaceae</taxon>
        <taxon>Planktothrix</taxon>
    </lineage>
</organism>
<evidence type="ECO:0000313" key="4">
    <source>
        <dbReference type="Proteomes" id="UP000184550"/>
    </source>
</evidence>
<evidence type="ECO:0000256" key="1">
    <source>
        <dbReference type="ARBA" id="ARBA00023118"/>
    </source>
</evidence>
<evidence type="ECO:0000259" key="2">
    <source>
        <dbReference type="Pfam" id="PF03787"/>
    </source>
</evidence>
<sequence>MTATKEQPTIDNRSIRKQRHIIRRIVIRGTLILDTPTCLASGDADSPTDLPLLRDSISDHALLTGSSIAGALRNYLQEREHGYLTDEKSDNLATVLFGGTRKDDDGEQSNLIIDDVISTQPIQSELRDGVKIDSITRTAEDKKKYDLELLQAGTEFSLCFELLIEKDSNETELRKGLAIALSGLQNHEISLGMKKRRGFGRCHVKEWQVWNFDLTDAGDRTAWLLFDRECTNKQPVITNKITDALGVVLDEKEDQRDRFTINATFTLASPLLIRSGQAETGRAPDVVHLKSYRIINQQIKWLFDRAIQILGELPSEIDLWSSENWELFFFAHNLLKAKVLTSVLSGTSLAGVLRHRAERIAKTLQCSFGQNPKCDKEPEIIKSIFGHVENKRSQASRLIVHESTINHTTDLVQTRIAIDRFTGGAYHGALFQEQPIFANHKTELKLEIELRNPIEHEIGLLLLLLKDLWTEDLPVGGSSSIGRGRLKGKQATIKWKDSTWEIKQNRDNSLEITPESDKEKLRNYVSELVKYIKDNNNNEPSNS</sequence>
<dbReference type="RefSeq" id="WP_231506158.1">
    <property type="nucleotide sequence ID" value="NZ_LR734888.1"/>
</dbReference>
<dbReference type="AlphaFoldDB" id="A0A7Z9BZS0"/>
<dbReference type="EMBL" id="CZCU02000169">
    <property type="protein sequence ID" value="VXD25828.1"/>
    <property type="molecule type" value="Genomic_DNA"/>
</dbReference>
<name>A0A7Z9BZS0_9CYAN</name>
<accession>A0A7Z9BZS0</accession>
<keyword evidence="1" id="KW-0051">Antiviral defense</keyword>
<dbReference type="PANTHER" id="PTHR35579">
    <property type="entry name" value="CRISPR SYSTEM CMS ENDORIBONUCLEASE CSM3"/>
    <property type="match status" value="1"/>
</dbReference>
<dbReference type="Pfam" id="PF03787">
    <property type="entry name" value="RAMPs"/>
    <property type="match status" value="2"/>
</dbReference>
<reference evidence="3" key="1">
    <citation type="submission" date="2019-10" db="EMBL/GenBank/DDBJ databases">
        <authorList>
            <consortium name="Genoscope - CEA"/>
            <person name="William W."/>
        </authorList>
    </citation>
    <scope>NUCLEOTIDE SEQUENCE [LARGE SCALE GENOMIC DNA]</scope>
    <source>
        <strain evidence="3">BBR_PRJEB10992</strain>
    </source>
</reference>
<dbReference type="Proteomes" id="UP000184550">
    <property type="component" value="Unassembled WGS sequence"/>
</dbReference>
<feature type="domain" description="CRISPR type III-associated protein" evidence="2">
    <location>
        <begin position="33"/>
        <end position="202"/>
    </location>
</feature>
<protein>
    <recommendedName>
        <fullName evidence="2">CRISPR type III-associated protein domain-containing protein</fullName>
    </recommendedName>
</protein>